<organism evidence="2 3">
    <name type="scientific">Plutella xylostella</name>
    <name type="common">Diamondback moth</name>
    <name type="synonym">Plutella maculipennis</name>
    <dbReference type="NCBI Taxonomy" id="51655"/>
    <lineage>
        <taxon>Eukaryota</taxon>
        <taxon>Metazoa</taxon>
        <taxon>Ecdysozoa</taxon>
        <taxon>Arthropoda</taxon>
        <taxon>Hexapoda</taxon>
        <taxon>Insecta</taxon>
        <taxon>Pterygota</taxon>
        <taxon>Neoptera</taxon>
        <taxon>Endopterygota</taxon>
        <taxon>Lepidoptera</taxon>
        <taxon>Glossata</taxon>
        <taxon>Ditrysia</taxon>
        <taxon>Yponomeutoidea</taxon>
        <taxon>Plutellidae</taxon>
        <taxon>Plutella</taxon>
    </lineage>
</organism>
<dbReference type="EMBL" id="JAHIBW010000006">
    <property type="protein sequence ID" value="KAG7309593.1"/>
    <property type="molecule type" value="Genomic_DNA"/>
</dbReference>
<gene>
    <name evidence="2" type="ORF">JYU34_004057</name>
</gene>
<protein>
    <submittedName>
        <fullName evidence="2">Uncharacterized protein</fullName>
    </submittedName>
</protein>
<accession>A0ABQ7QX19</accession>
<proteinExistence type="predicted"/>
<dbReference type="Proteomes" id="UP000823941">
    <property type="component" value="Chromosome 6"/>
</dbReference>
<evidence type="ECO:0000313" key="3">
    <source>
        <dbReference type="Proteomes" id="UP000823941"/>
    </source>
</evidence>
<keyword evidence="3" id="KW-1185">Reference proteome</keyword>
<evidence type="ECO:0000313" key="2">
    <source>
        <dbReference type="EMBL" id="KAG7309593.1"/>
    </source>
</evidence>
<sequence length="170" mass="18156">MIKILIFGAALLAVASAQANENIAEFKDGFLVPVQSGAIPFVYQSALRKRFAEAEHRSLTPVSVAGEGVSKHSLGLGVVSAVTSKIYAIGKYLTSFIISSLPQLILGGVIAIGICKLTPICNQLEHITAEDVRSLASPERLTRAAKFVEQAIDKFTAMQDDLSITRDAVK</sequence>
<evidence type="ECO:0000256" key="1">
    <source>
        <dbReference type="SAM" id="SignalP"/>
    </source>
</evidence>
<name>A0ABQ7QX19_PLUXY</name>
<keyword evidence="1" id="KW-0732">Signal</keyword>
<feature type="chain" id="PRO_5046418748" evidence="1">
    <location>
        <begin position="20"/>
        <end position="170"/>
    </location>
</feature>
<feature type="signal peptide" evidence="1">
    <location>
        <begin position="1"/>
        <end position="19"/>
    </location>
</feature>
<comment type="caution">
    <text evidence="2">The sequence shown here is derived from an EMBL/GenBank/DDBJ whole genome shotgun (WGS) entry which is preliminary data.</text>
</comment>
<reference evidence="2 3" key="1">
    <citation type="submission" date="2021-06" db="EMBL/GenBank/DDBJ databases">
        <title>A haploid diamondback moth (Plutella xylostella L.) genome assembly resolves 31 chromosomes and identifies a diamide resistance mutation.</title>
        <authorList>
            <person name="Ward C.M."/>
            <person name="Perry K.D."/>
            <person name="Baker G."/>
            <person name="Powis K."/>
            <person name="Heckel D.G."/>
            <person name="Baxter S.W."/>
        </authorList>
    </citation>
    <scope>NUCLEOTIDE SEQUENCE [LARGE SCALE GENOMIC DNA]</scope>
    <source>
        <strain evidence="2 3">LV</strain>
        <tissue evidence="2">Single pupa</tissue>
    </source>
</reference>